<dbReference type="AlphaFoldDB" id="A0A7D9HNR0"/>
<evidence type="ECO:0000313" key="2">
    <source>
        <dbReference type="Proteomes" id="UP001152795"/>
    </source>
</evidence>
<keyword evidence="2" id="KW-1185">Reference proteome</keyword>
<evidence type="ECO:0000313" key="1">
    <source>
        <dbReference type="EMBL" id="CAB3986883.1"/>
    </source>
</evidence>
<accession>A0A7D9HNR0</accession>
<dbReference type="EMBL" id="CACRXK020001086">
    <property type="protein sequence ID" value="CAB3986883.1"/>
    <property type="molecule type" value="Genomic_DNA"/>
</dbReference>
<sequence length="63" mass="7119">MLVIISVISQSTEGAVDNCKTLKFSLSHHDGKIDTVIVKILFHKYASQESRMRSSALSWKRNI</sequence>
<organism evidence="1 2">
    <name type="scientific">Paramuricea clavata</name>
    <name type="common">Red gorgonian</name>
    <name type="synonym">Violescent sea-whip</name>
    <dbReference type="NCBI Taxonomy" id="317549"/>
    <lineage>
        <taxon>Eukaryota</taxon>
        <taxon>Metazoa</taxon>
        <taxon>Cnidaria</taxon>
        <taxon>Anthozoa</taxon>
        <taxon>Octocorallia</taxon>
        <taxon>Malacalcyonacea</taxon>
        <taxon>Plexauridae</taxon>
        <taxon>Paramuricea</taxon>
    </lineage>
</organism>
<protein>
    <submittedName>
        <fullName evidence="1">Uncharacterized protein</fullName>
    </submittedName>
</protein>
<proteinExistence type="predicted"/>
<name>A0A7D9HNR0_PARCT</name>
<dbReference type="Proteomes" id="UP001152795">
    <property type="component" value="Unassembled WGS sequence"/>
</dbReference>
<gene>
    <name evidence="1" type="ORF">PACLA_8A046583</name>
</gene>
<reference evidence="1" key="1">
    <citation type="submission" date="2020-04" db="EMBL/GenBank/DDBJ databases">
        <authorList>
            <person name="Alioto T."/>
            <person name="Alioto T."/>
            <person name="Gomez Garrido J."/>
        </authorList>
    </citation>
    <scope>NUCLEOTIDE SEQUENCE</scope>
    <source>
        <strain evidence="1">A484AB</strain>
    </source>
</reference>
<comment type="caution">
    <text evidence="1">The sequence shown here is derived from an EMBL/GenBank/DDBJ whole genome shotgun (WGS) entry which is preliminary data.</text>
</comment>